<dbReference type="Proteomes" id="UP000193642">
    <property type="component" value="Unassembled WGS sequence"/>
</dbReference>
<comment type="caution">
    <text evidence="2">The sequence shown here is derived from an EMBL/GenBank/DDBJ whole genome shotgun (WGS) entry which is preliminary data.</text>
</comment>
<sequence>MRSPLAWNESIMKRLLMLSGLVVSMSLKRHRRHEPRLRAKSRSRRDSHIFDEYVK</sequence>
<evidence type="ECO:0000256" key="1">
    <source>
        <dbReference type="SAM" id="MobiDB-lite"/>
    </source>
</evidence>
<gene>
    <name evidence="2" type="ORF">BCR33DRAFT_711742</name>
</gene>
<feature type="compositionally biased region" description="Basic residues" evidence="1">
    <location>
        <begin position="29"/>
        <end position="43"/>
    </location>
</feature>
<reference evidence="2 3" key="1">
    <citation type="submission" date="2016-07" db="EMBL/GenBank/DDBJ databases">
        <title>Pervasive Adenine N6-methylation of Active Genes in Fungi.</title>
        <authorList>
            <consortium name="DOE Joint Genome Institute"/>
            <person name="Mondo S.J."/>
            <person name="Dannebaum R.O."/>
            <person name="Kuo R.C."/>
            <person name="Labutti K."/>
            <person name="Haridas S."/>
            <person name="Kuo A."/>
            <person name="Salamov A."/>
            <person name="Ahrendt S.R."/>
            <person name="Lipzen A."/>
            <person name="Sullivan W."/>
            <person name="Andreopoulos W.B."/>
            <person name="Clum A."/>
            <person name="Lindquist E."/>
            <person name="Daum C."/>
            <person name="Ramamoorthy G.K."/>
            <person name="Gryganskyi A."/>
            <person name="Culley D."/>
            <person name="Magnuson J.K."/>
            <person name="James T.Y."/>
            <person name="O'Malley M.A."/>
            <person name="Stajich J.E."/>
            <person name="Spatafora J.W."/>
            <person name="Visel A."/>
            <person name="Grigoriev I.V."/>
        </authorList>
    </citation>
    <scope>NUCLEOTIDE SEQUENCE [LARGE SCALE GENOMIC DNA]</scope>
    <source>
        <strain evidence="2 3">JEL800</strain>
    </source>
</reference>
<protein>
    <submittedName>
        <fullName evidence="2">Uncharacterized protein</fullName>
    </submittedName>
</protein>
<keyword evidence="3" id="KW-1185">Reference proteome</keyword>
<feature type="compositionally biased region" description="Basic and acidic residues" evidence="1">
    <location>
        <begin position="44"/>
        <end position="55"/>
    </location>
</feature>
<feature type="region of interest" description="Disordered" evidence="1">
    <location>
        <begin position="29"/>
        <end position="55"/>
    </location>
</feature>
<accession>A0A1Y2CZK0</accession>
<evidence type="ECO:0000313" key="3">
    <source>
        <dbReference type="Proteomes" id="UP000193642"/>
    </source>
</evidence>
<organism evidence="2 3">
    <name type="scientific">Rhizoclosmatium globosum</name>
    <dbReference type="NCBI Taxonomy" id="329046"/>
    <lineage>
        <taxon>Eukaryota</taxon>
        <taxon>Fungi</taxon>
        <taxon>Fungi incertae sedis</taxon>
        <taxon>Chytridiomycota</taxon>
        <taxon>Chytridiomycota incertae sedis</taxon>
        <taxon>Chytridiomycetes</taxon>
        <taxon>Chytridiales</taxon>
        <taxon>Chytriomycetaceae</taxon>
        <taxon>Rhizoclosmatium</taxon>
    </lineage>
</organism>
<dbReference type="AlphaFoldDB" id="A0A1Y2CZK0"/>
<evidence type="ECO:0000313" key="2">
    <source>
        <dbReference type="EMBL" id="ORY52420.1"/>
    </source>
</evidence>
<proteinExistence type="predicted"/>
<name>A0A1Y2CZK0_9FUNG</name>
<dbReference type="EMBL" id="MCGO01000003">
    <property type="protein sequence ID" value="ORY52420.1"/>
    <property type="molecule type" value="Genomic_DNA"/>
</dbReference>